<dbReference type="PROSITE" id="PS50192">
    <property type="entry name" value="T_SNARE"/>
    <property type="match status" value="1"/>
</dbReference>
<organism evidence="12 13">
    <name type="scientific">Acropora cervicornis</name>
    <name type="common">Staghorn coral</name>
    <dbReference type="NCBI Taxonomy" id="6130"/>
    <lineage>
        <taxon>Eukaryota</taxon>
        <taxon>Metazoa</taxon>
        <taxon>Cnidaria</taxon>
        <taxon>Anthozoa</taxon>
        <taxon>Hexacorallia</taxon>
        <taxon>Scleractinia</taxon>
        <taxon>Astrocoeniina</taxon>
        <taxon>Acroporidae</taxon>
        <taxon>Acropora</taxon>
    </lineage>
</organism>
<evidence type="ECO:0000256" key="5">
    <source>
        <dbReference type="ARBA" id="ARBA00022989"/>
    </source>
</evidence>
<reference evidence="12" key="1">
    <citation type="journal article" date="2023" name="G3 (Bethesda)">
        <title>Whole genome assembly and annotation of the endangered Caribbean coral Acropora cervicornis.</title>
        <authorList>
            <person name="Selwyn J.D."/>
            <person name="Vollmer S.V."/>
        </authorList>
    </citation>
    <scope>NUCLEOTIDE SEQUENCE</scope>
    <source>
        <strain evidence="12">K2</strain>
    </source>
</reference>
<feature type="compositionally biased region" description="Polar residues" evidence="9">
    <location>
        <begin position="1"/>
        <end position="10"/>
    </location>
</feature>
<evidence type="ECO:0000256" key="6">
    <source>
        <dbReference type="ARBA" id="ARBA00023034"/>
    </source>
</evidence>
<feature type="transmembrane region" description="Helical" evidence="10">
    <location>
        <begin position="101"/>
        <end position="120"/>
    </location>
</feature>
<evidence type="ECO:0000256" key="1">
    <source>
        <dbReference type="ARBA" id="ARBA00004394"/>
    </source>
</evidence>
<accession>A0AAD9QRZ2</accession>
<keyword evidence="6" id="KW-0333">Golgi apparatus</keyword>
<feature type="domain" description="T-SNARE coiled-coil homology" evidence="11">
    <location>
        <begin position="29"/>
        <end position="91"/>
    </location>
</feature>
<dbReference type="PANTHER" id="PTHR12791">
    <property type="entry name" value="GOLGI SNARE BET1-RELATED"/>
    <property type="match status" value="1"/>
</dbReference>
<evidence type="ECO:0000256" key="3">
    <source>
        <dbReference type="ARBA" id="ARBA00022692"/>
    </source>
</evidence>
<dbReference type="InterPro" id="IPR000727">
    <property type="entry name" value="T_SNARE_dom"/>
</dbReference>
<feature type="region of interest" description="Disordered" evidence="9">
    <location>
        <begin position="1"/>
        <end position="34"/>
    </location>
</feature>
<proteinExistence type="predicted"/>
<dbReference type="InterPro" id="IPR039899">
    <property type="entry name" value="BET1_SNARE"/>
</dbReference>
<reference evidence="12" key="2">
    <citation type="journal article" date="2023" name="Science">
        <title>Genomic signatures of disease resistance in endangered staghorn corals.</title>
        <authorList>
            <person name="Vollmer S.V."/>
            <person name="Selwyn J.D."/>
            <person name="Despard B.A."/>
            <person name="Roesel C.L."/>
        </authorList>
    </citation>
    <scope>NUCLEOTIDE SEQUENCE</scope>
    <source>
        <strain evidence="12">K2</strain>
    </source>
</reference>
<evidence type="ECO:0000256" key="10">
    <source>
        <dbReference type="SAM" id="Phobius"/>
    </source>
</evidence>
<keyword evidence="7 10" id="KW-0472">Membrane</keyword>
<protein>
    <submittedName>
        <fullName evidence="12">BET1-like protein</fullName>
    </submittedName>
</protein>
<dbReference type="EMBL" id="JARQWQ010000017">
    <property type="protein sequence ID" value="KAK2566322.1"/>
    <property type="molecule type" value="Genomic_DNA"/>
</dbReference>
<name>A0AAD9QRZ2_ACRCE</name>
<evidence type="ECO:0000256" key="2">
    <source>
        <dbReference type="ARBA" id="ARBA00022448"/>
    </source>
</evidence>
<gene>
    <name evidence="12" type="ORF">P5673_009815</name>
</gene>
<comment type="caution">
    <text evidence="12">The sequence shown here is derived from an EMBL/GenBank/DDBJ whole genome shotgun (WGS) entry which is preliminary data.</text>
</comment>
<dbReference type="GO" id="GO:0015031">
    <property type="term" value="P:protein transport"/>
    <property type="evidence" value="ECO:0007669"/>
    <property type="project" value="UniProtKB-KW"/>
</dbReference>
<sequence length="126" mass="13755">MNLSSGQQLLNKHKSKMATRGSRSTSTDEMLETENNRMVNDLAAKVSRLKGIAIDIENESKQQNNYLDGMGDEFGSSSSLLSGSAARLSKMINSGRSNRKVMCYLIAGLVGLFIVGYYALSKVIIK</sequence>
<evidence type="ECO:0000256" key="4">
    <source>
        <dbReference type="ARBA" id="ARBA00022927"/>
    </source>
</evidence>
<dbReference type="AlphaFoldDB" id="A0AAD9QRZ2"/>
<comment type="subcellular location">
    <subcellularLocation>
        <location evidence="8">Endomembrane system</location>
        <topology evidence="8">Single-pass type IV membrane protein</topology>
    </subcellularLocation>
    <subcellularLocation>
        <location evidence="1">Golgi apparatus membrane</location>
    </subcellularLocation>
</comment>
<dbReference type="CDD" id="cd15853">
    <property type="entry name" value="SNARE_Bet1"/>
    <property type="match status" value="1"/>
</dbReference>
<keyword evidence="5 10" id="KW-1133">Transmembrane helix</keyword>
<dbReference type="Proteomes" id="UP001249851">
    <property type="component" value="Unassembled WGS sequence"/>
</dbReference>
<dbReference type="GO" id="GO:0000139">
    <property type="term" value="C:Golgi membrane"/>
    <property type="evidence" value="ECO:0007669"/>
    <property type="project" value="UniProtKB-SubCell"/>
</dbReference>
<keyword evidence="13" id="KW-1185">Reference proteome</keyword>
<evidence type="ECO:0000313" key="12">
    <source>
        <dbReference type="EMBL" id="KAK2566322.1"/>
    </source>
</evidence>
<dbReference type="SUPFAM" id="SSF58038">
    <property type="entry name" value="SNARE fusion complex"/>
    <property type="match status" value="1"/>
</dbReference>
<evidence type="ECO:0000256" key="7">
    <source>
        <dbReference type="ARBA" id="ARBA00023136"/>
    </source>
</evidence>
<keyword evidence="4" id="KW-0653">Protein transport</keyword>
<evidence type="ECO:0000313" key="13">
    <source>
        <dbReference type="Proteomes" id="UP001249851"/>
    </source>
</evidence>
<evidence type="ECO:0000256" key="9">
    <source>
        <dbReference type="SAM" id="MobiDB-lite"/>
    </source>
</evidence>
<evidence type="ECO:0000259" key="11">
    <source>
        <dbReference type="PROSITE" id="PS50192"/>
    </source>
</evidence>
<dbReference type="Gene3D" id="1.20.5.110">
    <property type="match status" value="1"/>
</dbReference>
<evidence type="ECO:0000256" key="8">
    <source>
        <dbReference type="ARBA" id="ARBA00046280"/>
    </source>
</evidence>
<keyword evidence="3 10" id="KW-0812">Transmembrane</keyword>
<keyword evidence="2" id="KW-0813">Transport</keyword>